<evidence type="ECO:0000256" key="6">
    <source>
        <dbReference type="SAM" id="Phobius"/>
    </source>
</evidence>
<feature type="domain" description="SSD" evidence="7">
    <location>
        <begin position="143"/>
        <end position="321"/>
    </location>
</feature>
<feature type="transmembrane region" description="Helical" evidence="6">
    <location>
        <begin position="556"/>
        <end position="575"/>
    </location>
</feature>
<accession>A0A6J7P053</accession>
<evidence type="ECO:0000256" key="2">
    <source>
        <dbReference type="ARBA" id="ARBA00022475"/>
    </source>
</evidence>
<evidence type="ECO:0000256" key="3">
    <source>
        <dbReference type="ARBA" id="ARBA00022692"/>
    </source>
</evidence>
<reference evidence="8" key="1">
    <citation type="submission" date="2020-05" db="EMBL/GenBank/DDBJ databases">
        <authorList>
            <person name="Chiriac C."/>
            <person name="Salcher M."/>
            <person name="Ghai R."/>
            <person name="Kavagutti S V."/>
        </authorList>
    </citation>
    <scope>NUCLEOTIDE SEQUENCE</scope>
</reference>
<evidence type="ECO:0000256" key="1">
    <source>
        <dbReference type="ARBA" id="ARBA00004651"/>
    </source>
</evidence>
<dbReference type="InterPro" id="IPR004869">
    <property type="entry name" value="MMPL_dom"/>
</dbReference>
<sequence>MLSKLARFSVRHPRLIVFGIWIPLAIGIVAASSSVGVDYRTEMAMPSSEARQAEVLLKNANPNQGGFASQLVFKSTKTVDDPATKKIIDDAMTAVNAIGGIDTDDPYTTPGQINASRTVAFAQLNVPRMTQKELEKIGIQIKDATSFVRQSDVTIAYGGMIFQKMQLPESEALGVLAAIVILVLAFGSIIAMGLPIGIALIGLIIATSIVGLVSNTMSIPDAASSMVAMIGLGVGIDYALFIVTRFREALHDGLSVEDSIVEAVDTSGRAVIFAGVTVIVALLGLLTVGLSFVSGLAVGMAIAVAVMIVAAISLLPALLAMVGERIDVTSRAAVVSLTAIVVSGFVAVFAKSGPIFLAGLALGVVCQLSRFVVPALRKPIPHRAQNDHQSSIWWRWSRVVQRKPWTSFLAASIFLILLAVPMLNIRLGFGDAGNDPKTTDVRKAYDLMSEGFGAGFNGPLYLVITGDAVGNKEKISAFTQTISKTSGVAFASPVPLKSDSVGLVIAYPSSSPQDEATTNLVHSLRDTVIPSTGVTARVGGFTAGSVDFSDYLAKKLPLLIGVVLLVSFLLLMLVFRSLLVPLKAVLMNLLSVGAAYGVIVAVFQWGWGASLIGVGKAGPIEAWAPMFLFAIVFGLSMDYEVFLLSRMKEEFTRTGDNTTAVADGVAATARVITAAALIMVCVFGAFVLAHDRQLKLFGLGMAVAVFVDATIVRMVLVPATMELLGAKNWWFPAWLDKLLPRIDVEGSHHERTSPIP</sequence>
<dbReference type="InterPro" id="IPR000731">
    <property type="entry name" value="SSD"/>
</dbReference>
<dbReference type="PROSITE" id="PS50156">
    <property type="entry name" value="SSD"/>
    <property type="match status" value="1"/>
</dbReference>
<feature type="transmembrane region" description="Helical" evidence="6">
    <location>
        <begin position="405"/>
        <end position="425"/>
    </location>
</feature>
<evidence type="ECO:0000256" key="4">
    <source>
        <dbReference type="ARBA" id="ARBA00022989"/>
    </source>
</evidence>
<feature type="transmembrane region" description="Helical" evidence="6">
    <location>
        <begin position="172"/>
        <end position="191"/>
    </location>
</feature>
<evidence type="ECO:0000256" key="5">
    <source>
        <dbReference type="ARBA" id="ARBA00023136"/>
    </source>
</evidence>
<dbReference type="Gene3D" id="1.20.1640.10">
    <property type="entry name" value="Multidrug efflux transporter AcrB transmembrane domain"/>
    <property type="match status" value="2"/>
</dbReference>
<feature type="transmembrane region" description="Helical" evidence="6">
    <location>
        <begin position="622"/>
        <end position="644"/>
    </location>
</feature>
<proteinExistence type="predicted"/>
<feature type="transmembrane region" description="Helical" evidence="6">
    <location>
        <begin position="696"/>
        <end position="716"/>
    </location>
</feature>
<feature type="transmembrane region" description="Helical" evidence="6">
    <location>
        <begin position="270"/>
        <end position="290"/>
    </location>
</feature>
<dbReference type="AlphaFoldDB" id="A0A6J7P053"/>
<gene>
    <name evidence="8" type="ORF">UFOPK4057_00058</name>
</gene>
<comment type="subcellular location">
    <subcellularLocation>
        <location evidence="1">Cell membrane</location>
        <topology evidence="1">Multi-pass membrane protein</topology>
    </subcellularLocation>
</comment>
<feature type="transmembrane region" description="Helical" evidence="6">
    <location>
        <begin position="332"/>
        <end position="349"/>
    </location>
</feature>
<organism evidence="8">
    <name type="scientific">freshwater metagenome</name>
    <dbReference type="NCBI Taxonomy" id="449393"/>
    <lineage>
        <taxon>unclassified sequences</taxon>
        <taxon>metagenomes</taxon>
        <taxon>ecological metagenomes</taxon>
    </lineage>
</organism>
<protein>
    <submittedName>
        <fullName evidence="8">Unannotated protein</fullName>
    </submittedName>
</protein>
<keyword evidence="2" id="KW-1003">Cell membrane</keyword>
<dbReference type="SUPFAM" id="SSF82866">
    <property type="entry name" value="Multidrug efflux transporter AcrB transmembrane domain"/>
    <property type="match status" value="2"/>
</dbReference>
<dbReference type="Pfam" id="PF03176">
    <property type="entry name" value="MMPL"/>
    <property type="match status" value="2"/>
</dbReference>
<dbReference type="PANTHER" id="PTHR33406">
    <property type="entry name" value="MEMBRANE PROTEIN MJ1562-RELATED"/>
    <property type="match status" value="1"/>
</dbReference>
<keyword evidence="5 6" id="KW-0472">Membrane</keyword>
<keyword evidence="3 6" id="KW-0812">Transmembrane</keyword>
<keyword evidence="4 6" id="KW-1133">Transmembrane helix</keyword>
<evidence type="ECO:0000313" key="8">
    <source>
        <dbReference type="EMBL" id="CAB4996443.1"/>
    </source>
</evidence>
<dbReference type="InterPro" id="IPR050545">
    <property type="entry name" value="Mycobact_MmpL"/>
</dbReference>
<dbReference type="EMBL" id="CAFBPC010000005">
    <property type="protein sequence ID" value="CAB4996443.1"/>
    <property type="molecule type" value="Genomic_DNA"/>
</dbReference>
<feature type="transmembrane region" description="Helical" evidence="6">
    <location>
        <begin position="587"/>
        <end position="607"/>
    </location>
</feature>
<dbReference type="PANTHER" id="PTHR33406:SF13">
    <property type="entry name" value="MEMBRANE PROTEIN YDFJ"/>
    <property type="match status" value="1"/>
</dbReference>
<name>A0A6J7P053_9ZZZZ</name>
<evidence type="ECO:0000259" key="7">
    <source>
        <dbReference type="PROSITE" id="PS50156"/>
    </source>
</evidence>
<feature type="transmembrane region" description="Helical" evidence="6">
    <location>
        <begin position="223"/>
        <end position="243"/>
    </location>
</feature>
<feature type="transmembrane region" description="Helical" evidence="6">
    <location>
        <begin position="355"/>
        <end position="373"/>
    </location>
</feature>
<feature type="transmembrane region" description="Helical" evidence="6">
    <location>
        <begin position="296"/>
        <end position="320"/>
    </location>
</feature>
<feature type="transmembrane region" description="Helical" evidence="6">
    <location>
        <begin position="665"/>
        <end position="690"/>
    </location>
</feature>
<dbReference type="GO" id="GO:0005886">
    <property type="term" value="C:plasma membrane"/>
    <property type="evidence" value="ECO:0007669"/>
    <property type="project" value="UniProtKB-SubCell"/>
</dbReference>